<evidence type="ECO:0000256" key="1">
    <source>
        <dbReference type="ARBA" id="ARBA00004196"/>
    </source>
</evidence>
<comment type="similarity">
    <text evidence="2">Belongs to the bacterial solute-binding protein 1 family.</text>
</comment>
<dbReference type="InterPro" id="IPR006059">
    <property type="entry name" value="SBP"/>
</dbReference>
<dbReference type="InterPro" id="IPR050490">
    <property type="entry name" value="Bact_solute-bd_prot1"/>
</dbReference>
<evidence type="ECO:0000256" key="4">
    <source>
        <dbReference type="ARBA" id="ARBA00022729"/>
    </source>
</evidence>
<accession>A0A1T5KUD8</accession>
<protein>
    <submittedName>
        <fullName evidence="5">Carbohydrate ABC transporter substrate-binding protein, CUT1 family</fullName>
    </submittedName>
</protein>
<dbReference type="InterPro" id="IPR006311">
    <property type="entry name" value="TAT_signal"/>
</dbReference>
<dbReference type="STRING" id="526729.SAMN04324258_2454"/>
<dbReference type="AlphaFoldDB" id="A0A1T5KUD8"/>
<dbReference type="PANTHER" id="PTHR43649:SF31">
    <property type="entry name" value="SN-GLYCEROL-3-PHOSPHATE-BINDING PERIPLASMIC PROTEIN UGPB"/>
    <property type="match status" value="1"/>
</dbReference>
<dbReference type="GO" id="GO:0030313">
    <property type="term" value="C:cell envelope"/>
    <property type="evidence" value="ECO:0007669"/>
    <property type="project" value="UniProtKB-SubCell"/>
</dbReference>
<organism evidence="5 6">
    <name type="scientific">Krasilnikoviella flava</name>
    <dbReference type="NCBI Taxonomy" id="526729"/>
    <lineage>
        <taxon>Bacteria</taxon>
        <taxon>Bacillati</taxon>
        <taxon>Actinomycetota</taxon>
        <taxon>Actinomycetes</taxon>
        <taxon>Micrococcales</taxon>
        <taxon>Promicromonosporaceae</taxon>
        <taxon>Krasilnikoviella</taxon>
    </lineage>
</organism>
<keyword evidence="6" id="KW-1185">Reference proteome</keyword>
<keyword evidence="3" id="KW-0813">Transport</keyword>
<reference evidence="5 6" key="1">
    <citation type="submission" date="2017-02" db="EMBL/GenBank/DDBJ databases">
        <authorList>
            <person name="Peterson S.W."/>
        </authorList>
    </citation>
    <scope>NUCLEOTIDE SEQUENCE [LARGE SCALE GENOMIC DNA]</scope>
    <source>
        <strain evidence="5 6">DSM 21481</strain>
    </source>
</reference>
<gene>
    <name evidence="5" type="ORF">SAMN04324258_2454</name>
</gene>
<dbReference type="RefSeq" id="WP_176168856.1">
    <property type="nucleotide sequence ID" value="NZ_FUZQ01000004.1"/>
</dbReference>
<dbReference type="EMBL" id="FUZQ01000004">
    <property type="protein sequence ID" value="SKC67404.1"/>
    <property type="molecule type" value="Genomic_DNA"/>
</dbReference>
<keyword evidence="4" id="KW-0732">Signal</keyword>
<evidence type="ECO:0000313" key="5">
    <source>
        <dbReference type="EMBL" id="SKC67404.1"/>
    </source>
</evidence>
<dbReference type="PANTHER" id="PTHR43649">
    <property type="entry name" value="ARABINOSE-BINDING PROTEIN-RELATED"/>
    <property type="match status" value="1"/>
</dbReference>
<dbReference type="Pfam" id="PF13416">
    <property type="entry name" value="SBP_bac_8"/>
    <property type="match status" value="1"/>
</dbReference>
<evidence type="ECO:0000256" key="3">
    <source>
        <dbReference type="ARBA" id="ARBA00022448"/>
    </source>
</evidence>
<dbReference type="PROSITE" id="PS51318">
    <property type="entry name" value="TAT"/>
    <property type="match status" value="1"/>
</dbReference>
<proteinExistence type="inferred from homology"/>
<evidence type="ECO:0000313" key="6">
    <source>
        <dbReference type="Proteomes" id="UP000189777"/>
    </source>
</evidence>
<evidence type="ECO:0000256" key="2">
    <source>
        <dbReference type="ARBA" id="ARBA00008520"/>
    </source>
</evidence>
<comment type="subcellular location">
    <subcellularLocation>
        <location evidence="1">Cell envelope</location>
    </subcellularLocation>
</comment>
<dbReference type="Proteomes" id="UP000189777">
    <property type="component" value="Unassembled WGS sequence"/>
</dbReference>
<sequence>MTELSRRGFIGGVGVSALAGLLAACGGPTAGPGGGGAGLRWWDHFGGLQQAHQKWAAAQAKTLGVGIEYTYNEPSKAVEALQLANQSQQLPDIYSNVLGLPLSALVESGWLHAITLSDAAMGRFPEGTFVEGVTMLDGVVYGLPLMSDRQYWACTWYNSEIAESVGFEPPHSYDELRAALRAIADDGQFVPMTLALGDSGRVRDQVDDLAQAAGFPGWQGLRYDTGEYAYDDDAYLGAVELIKEISDSGWLLPGTNSFQVPDARGRWAAGNVGFFIDGPWSPGGVRALNEAHLPKMAVAGELTPEGEDLVITRGAPAPTFFAAGNTSHADAAIELLESFTQDEYQAVLAGAMDQPPINLDAVARADVIEPYAWLVEDFRTRVFRAPQAQVRNVEVNQALAVQAPVAPHLGDIVQGYLGGDVTDLRGELAKLSDTCSQSLDSAVERASAAGASVSRSDWEFPDWQRGTDYAY</sequence>
<dbReference type="PROSITE" id="PS51257">
    <property type="entry name" value="PROKAR_LIPOPROTEIN"/>
    <property type="match status" value="1"/>
</dbReference>
<dbReference type="SUPFAM" id="SSF53850">
    <property type="entry name" value="Periplasmic binding protein-like II"/>
    <property type="match status" value="1"/>
</dbReference>
<dbReference type="Gene3D" id="3.40.190.10">
    <property type="entry name" value="Periplasmic binding protein-like II"/>
    <property type="match status" value="1"/>
</dbReference>
<name>A0A1T5KUD8_9MICO</name>